<accession>A0A2W5NNM3</accession>
<dbReference type="AlphaFoldDB" id="A0A2W5NNM3"/>
<evidence type="ECO:0000313" key="2">
    <source>
        <dbReference type="Proteomes" id="UP000249082"/>
    </source>
</evidence>
<protein>
    <submittedName>
        <fullName evidence="1">Uncharacterized protein</fullName>
    </submittedName>
</protein>
<dbReference type="EMBL" id="QFPX01000007">
    <property type="protein sequence ID" value="PZQ55081.1"/>
    <property type="molecule type" value="Genomic_DNA"/>
</dbReference>
<proteinExistence type="predicted"/>
<sequence length="105" mass="11465">MLRILKRILLLAGVLAVLAVGVHLYAGWRVRSALVEAGMPDRVATCMSKRMVKRLSLPQLIRLQKLEGDKKTIGAWVRAVKAVDDSEVILVTTSSAALCRTGLAR</sequence>
<organism evidence="1 2">
    <name type="scientific">Novosphingobium pentaromativorans</name>
    <dbReference type="NCBI Taxonomy" id="205844"/>
    <lineage>
        <taxon>Bacteria</taxon>
        <taxon>Pseudomonadati</taxon>
        <taxon>Pseudomonadota</taxon>
        <taxon>Alphaproteobacteria</taxon>
        <taxon>Sphingomonadales</taxon>
        <taxon>Sphingomonadaceae</taxon>
        <taxon>Novosphingobium</taxon>
    </lineage>
</organism>
<dbReference type="Proteomes" id="UP000249082">
    <property type="component" value="Unassembled WGS sequence"/>
</dbReference>
<reference evidence="1 2" key="1">
    <citation type="submission" date="2017-08" db="EMBL/GenBank/DDBJ databases">
        <title>Infants hospitalized years apart are colonized by the same room-sourced microbial strains.</title>
        <authorList>
            <person name="Brooks B."/>
            <person name="Olm M.R."/>
            <person name="Firek B.A."/>
            <person name="Baker R."/>
            <person name="Thomas B.C."/>
            <person name="Morowitz M.J."/>
            <person name="Banfield J.F."/>
        </authorList>
    </citation>
    <scope>NUCLEOTIDE SEQUENCE [LARGE SCALE GENOMIC DNA]</scope>
    <source>
        <strain evidence="1">S2_005_002_R2_33</strain>
    </source>
</reference>
<comment type="caution">
    <text evidence="1">The sequence shown here is derived from an EMBL/GenBank/DDBJ whole genome shotgun (WGS) entry which is preliminary data.</text>
</comment>
<name>A0A2W5NNM3_9SPHN</name>
<gene>
    <name evidence="1" type="ORF">DI555_10485</name>
</gene>
<evidence type="ECO:0000313" key="1">
    <source>
        <dbReference type="EMBL" id="PZQ55081.1"/>
    </source>
</evidence>